<keyword evidence="7" id="KW-1185">Reference proteome</keyword>
<dbReference type="CDD" id="cd01389">
    <property type="entry name" value="HMG-box_ROX1-like"/>
    <property type="match status" value="1"/>
</dbReference>
<dbReference type="EMBL" id="JBFXLT010000071">
    <property type="protein sequence ID" value="KAL2810438.1"/>
    <property type="molecule type" value="Genomic_DNA"/>
</dbReference>
<dbReference type="InterPro" id="IPR036910">
    <property type="entry name" value="HMG_box_dom_sf"/>
</dbReference>
<evidence type="ECO:0000313" key="6">
    <source>
        <dbReference type="EMBL" id="KAL2810438.1"/>
    </source>
</evidence>
<keyword evidence="2 3" id="KW-0539">Nucleus</keyword>
<reference evidence="6 7" key="1">
    <citation type="submission" date="2024-07" db="EMBL/GenBank/DDBJ databases">
        <title>Section-level genome sequencing and comparative genomics of Aspergillus sections Usti and Cavernicolus.</title>
        <authorList>
            <consortium name="Lawrence Berkeley National Laboratory"/>
            <person name="Nybo J.L."/>
            <person name="Vesth T.C."/>
            <person name="Theobald S."/>
            <person name="Frisvad J.C."/>
            <person name="Larsen T.O."/>
            <person name="Kjaerboelling I."/>
            <person name="Rothschild-Mancinelli K."/>
            <person name="Lyhne E.K."/>
            <person name="Kogle M.E."/>
            <person name="Barry K."/>
            <person name="Clum A."/>
            <person name="Na H."/>
            <person name="Ledsgaard L."/>
            <person name="Lin J."/>
            <person name="Lipzen A."/>
            <person name="Kuo A."/>
            <person name="Riley R."/>
            <person name="Mondo S."/>
            <person name="Labutti K."/>
            <person name="Haridas S."/>
            <person name="Pangalinan J."/>
            <person name="Salamov A.A."/>
            <person name="Simmons B.A."/>
            <person name="Magnuson J.K."/>
            <person name="Chen J."/>
            <person name="Drula E."/>
            <person name="Henrissat B."/>
            <person name="Wiebenga A."/>
            <person name="Lubbers R.J."/>
            <person name="Gomes A.C."/>
            <person name="Makela M.R."/>
            <person name="Stajich J."/>
            <person name="Grigoriev I.V."/>
            <person name="Mortensen U.H."/>
            <person name="De Vries R.P."/>
            <person name="Baker S.E."/>
            <person name="Andersen M.R."/>
        </authorList>
    </citation>
    <scope>NUCLEOTIDE SEQUENCE [LARGE SCALE GENOMIC DNA]</scope>
    <source>
        <strain evidence="6 7">CBS 588.65</strain>
    </source>
</reference>
<evidence type="ECO:0000256" key="4">
    <source>
        <dbReference type="SAM" id="MobiDB-lite"/>
    </source>
</evidence>
<dbReference type="Pfam" id="PF00505">
    <property type="entry name" value="HMG_box"/>
    <property type="match status" value="1"/>
</dbReference>
<comment type="caution">
    <text evidence="6">The sequence shown here is derived from an EMBL/GenBank/DDBJ whole genome shotgun (WGS) entry which is preliminary data.</text>
</comment>
<protein>
    <recommendedName>
        <fullName evidence="5">HMG box domain-containing protein</fullName>
    </recommendedName>
</protein>
<accession>A0ABR4H4Q2</accession>
<dbReference type="Gene3D" id="1.10.30.10">
    <property type="entry name" value="High mobility group box domain"/>
    <property type="match status" value="1"/>
</dbReference>
<proteinExistence type="predicted"/>
<dbReference type="PROSITE" id="PS50118">
    <property type="entry name" value="HMG_BOX_2"/>
    <property type="match status" value="1"/>
</dbReference>
<keyword evidence="1 3" id="KW-0238">DNA-binding</keyword>
<evidence type="ECO:0000256" key="2">
    <source>
        <dbReference type="ARBA" id="ARBA00023242"/>
    </source>
</evidence>
<feature type="compositionally biased region" description="Basic residues" evidence="4">
    <location>
        <begin position="122"/>
        <end position="134"/>
    </location>
</feature>
<sequence>MTAGIARLVRAPPPSPPQSPSGYADTEASQELSGMYHTTYGSQGPYGGPGQAGDMVYNSQNALSMNMQYGPISEYSQSVSMHPMLPNGLQVSTPPADEPGTLGSSTAHWESPSRKATLSKNRVQKPARRKAKKGKDREPRTTLPGPLSELTKHMTDVPLKDMEEHVHRSVEQRHLEVAEKGGKVARPMNSFMLYRSAYQERTKQWFAQNNHQVVSEVTGDSWARESAEVRAKYIRLANIEKQNHLRAHPGYKFAPSKDKKKRSGSEESGFNEGRRTPSHSIPGRSTPAVDSNGWDSSRSTPFDTVDHGLPVNGYFPSSWPTSNPSSSSFSGSILADEHSQYVQSVANPTLLEYNVEDVHAQMVNVGMGEMQYPSSTLTGLPGAAHHDLLQSQTQMTDQLDPQLLEYSGTPLHQETGQLYGNSHYSLWQESPSQNSYIPAPTEPSLAPFAGVPSSQPGMDNRWTWDSSHANTLDPVGGDFDTFFNESTAY</sequence>
<dbReference type="SMART" id="SM00398">
    <property type="entry name" value="HMG"/>
    <property type="match status" value="1"/>
</dbReference>
<evidence type="ECO:0000313" key="7">
    <source>
        <dbReference type="Proteomes" id="UP001610334"/>
    </source>
</evidence>
<dbReference type="PANTHER" id="PTHR45789">
    <property type="entry name" value="FI18025P1"/>
    <property type="match status" value="1"/>
</dbReference>
<feature type="region of interest" description="Disordered" evidence="4">
    <location>
        <begin position="247"/>
        <end position="301"/>
    </location>
</feature>
<dbReference type="SUPFAM" id="SSF47095">
    <property type="entry name" value="HMG-box"/>
    <property type="match status" value="1"/>
</dbReference>
<feature type="compositionally biased region" description="Polar residues" evidence="4">
    <location>
        <begin position="102"/>
        <end position="121"/>
    </location>
</feature>
<dbReference type="InterPro" id="IPR051356">
    <property type="entry name" value="SOX/SOX-like_TF"/>
</dbReference>
<evidence type="ECO:0000256" key="1">
    <source>
        <dbReference type="ARBA" id="ARBA00023125"/>
    </source>
</evidence>
<feature type="region of interest" description="Disordered" evidence="4">
    <location>
        <begin position="83"/>
        <end position="150"/>
    </location>
</feature>
<name>A0ABR4H4Q2_9EURO</name>
<evidence type="ECO:0000256" key="3">
    <source>
        <dbReference type="PROSITE-ProRule" id="PRU00267"/>
    </source>
</evidence>
<feature type="DNA-binding region" description="HMG box" evidence="3">
    <location>
        <begin position="184"/>
        <end position="252"/>
    </location>
</feature>
<gene>
    <name evidence="6" type="ORF">BJX63DRAFT_434223</name>
</gene>
<evidence type="ECO:0000259" key="5">
    <source>
        <dbReference type="PROSITE" id="PS50118"/>
    </source>
</evidence>
<dbReference type="InterPro" id="IPR009071">
    <property type="entry name" value="HMG_box_dom"/>
</dbReference>
<dbReference type="Proteomes" id="UP001610334">
    <property type="component" value="Unassembled WGS sequence"/>
</dbReference>
<feature type="region of interest" description="Disordered" evidence="4">
    <location>
        <begin position="1"/>
        <end position="53"/>
    </location>
</feature>
<dbReference type="PANTHER" id="PTHR45789:SF2">
    <property type="entry name" value="FI18025P1"/>
    <property type="match status" value="1"/>
</dbReference>
<feature type="domain" description="HMG box" evidence="5">
    <location>
        <begin position="184"/>
        <end position="252"/>
    </location>
</feature>
<organism evidence="6 7">
    <name type="scientific">Aspergillus granulosus</name>
    <dbReference type="NCBI Taxonomy" id="176169"/>
    <lineage>
        <taxon>Eukaryota</taxon>
        <taxon>Fungi</taxon>
        <taxon>Dikarya</taxon>
        <taxon>Ascomycota</taxon>
        <taxon>Pezizomycotina</taxon>
        <taxon>Eurotiomycetes</taxon>
        <taxon>Eurotiomycetidae</taxon>
        <taxon>Eurotiales</taxon>
        <taxon>Aspergillaceae</taxon>
        <taxon>Aspergillus</taxon>
        <taxon>Aspergillus subgen. Nidulantes</taxon>
    </lineage>
</organism>